<keyword evidence="4" id="KW-1185">Reference proteome</keyword>
<protein>
    <submittedName>
        <fullName evidence="3">Uncharacterized protein</fullName>
    </submittedName>
</protein>
<proteinExistence type="predicted"/>
<feature type="coiled-coil region" evidence="1">
    <location>
        <begin position="376"/>
        <end position="471"/>
    </location>
</feature>
<feature type="compositionally biased region" description="Basic and acidic residues" evidence="2">
    <location>
        <begin position="245"/>
        <end position="256"/>
    </location>
</feature>
<reference evidence="3" key="2">
    <citation type="submission" date="2020-06" db="EMBL/GenBank/DDBJ databases">
        <title>Helianthus annuus Genome sequencing and assembly Release 2.</title>
        <authorList>
            <person name="Gouzy J."/>
            <person name="Langlade N."/>
            <person name="Munos S."/>
        </authorList>
    </citation>
    <scope>NUCLEOTIDE SEQUENCE</scope>
    <source>
        <tissue evidence="3">Leaves</tissue>
    </source>
</reference>
<reference evidence="3" key="1">
    <citation type="journal article" date="2017" name="Nature">
        <title>The sunflower genome provides insights into oil metabolism, flowering and Asterid evolution.</title>
        <authorList>
            <person name="Badouin H."/>
            <person name="Gouzy J."/>
            <person name="Grassa C.J."/>
            <person name="Murat F."/>
            <person name="Staton S.E."/>
            <person name="Cottret L."/>
            <person name="Lelandais-Briere C."/>
            <person name="Owens G.L."/>
            <person name="Carrere S."/>
            <person name="Mayjonade B."/>
            <person name="Legrand L."/>
            <person name="Gill N."/>
            <person name="Kane N.C."/>
            <person name="Bowers J.E."/>
            <person name="Hubner S."/>
            <person name="Bellec A."/>
            <person name="Berard A."/>
            <person name="Berges H."/>
            <person name="Blanchet N."/>
            <person name="Boniface M.C."/>
            <person name="Brunel D."/>
            <person name="Catrice O."/>
            <person name="Chaidir N."/>
            <person name="Claudel C."/>
            <person name="Donnadieu C."/>
            <person name="Faraut T."/>
            <person name="Fievet G."/>
            <person name="Helmstetter N."/>
            <person name="King M."/>
            <person name="Knapp S.J."/>
            <person name="Lai Z."/>
            <person name="Le Paslier M.C."/>
            <person name="Lippi Y."/>
            <person name="Lorenzon L."/>
            <person name="Mandel J.R."/>
            <person name="Marage G."/>
            <person name="Marchand G."/>
            <person name="Marquand E."/>
            <person name="Bret-Mestries E."/>
            <person name="Morien E."/>
            <person name="Nambeesan S."/>
            <person name="Nguyen T."/>
            <person name="Pegot-Espagnet P."/>
            <person name="Pouilly N."/>
            <person name="Raftis F."/>
            <person name="Sallet E."/>
            <person name="Schiex T."/>
            <person name="Thomas J."/>
            <person name="Vandecasteele C."/>
            <person name="Vares D."/>
            <person name="Vear F."/>
            <person name="Vautrin S."/>
            <person name="Crespi M."/>
            <person name="Mangin B."/>
            <person name="Burke J.M."/>
            <person name="Salse J."/>
            <person name="Munos S."/>
            <person name="Vincourt P."/>
            <person name="Rieseberg L.H."/>
            <person name="Langlade N.B."/>
        </authorList>
    </citation>
    <scope>NUCLEOTIDE SEQUENCE</scope>
    <source>
        <tissue evidence="3">Leaves</tissue>
    </source>
</reference>
<comment type="caution">
    <text evidence="3">The sequence shown here is derived from an EMBL/GenBank/DDBJ whole genome shotgun (WGS) entry which is preliminary data.</text>
</comment>
<dbReference type="PANTHER" id="PTHR43941">
    <property type="entry name" value="STRUCTURAL MAINTENANCE OF CHROMOSOMES PROTEIN 2"/>
    <property type="match status" value="1"/>
</dbReference>
<evidence type="ECO:0000313" key="4">
    <source>
        <dbReference type="Proteomes" id="UP000215914"/>
    </source>
</evidence>
<evidence type="ECO:0000256" key="1">
    <source>
        <dbReference type="SAM" id="Coils"/>
    </source>
</evidence>
<feature type="region of interest" description="Disordered" evidence="2">
    <location>
        <begin position="195"/>
        <end position="275"/>
    </location>
</feature>
<feature type="compositionally biased region" description="Basic and acidic residues" evidence="2">
    <location>
        <begin position="215"/>
        <end position="224"/>
    </location>
</feature>
<feature type="compositionally biased region" description="Polar residues" evidence="2">
    <location>
        <begin position="225"/>
        <end position="239"/>
    </location>
</feature>
<dbReference type="Gramene" id="mRNA:HanXRQr2_Chr04g0150801">
    <property type="protein sequence ID" value="mRNA:HanXRQr2_Chr04g0150801"/>
    <property type="gene ID" value="HanXRQr2_Chr04g0150801"/>
</dbReference>
<dbReference type="EMBL" id="MNCJ02000319">
    <property type="protein sequence ID" value="KAF5808902.1"/>
    <property type="molecule type" value="Genomic_DNA"/>
</dbReference>
<feature type="region of interest" description="Disordered" evidence="2">
    <location>
        <begin position="142"/>
        <end position="181"/>
    </location>
</feature>
<accession>A0A9K3J5W6</accession>
<dbReference type="Proteomes" id="UP000215914">
    <property type="component" value="Unassembled WGS sequence"/>
</dbReference>
<dbReference type="AlphaFoldDB" id="A0A9K3J5W6"/>
<organism evidence="3 4">
    <name type="scientific">Helianthus annuus</name>
    <name type="common">Common sunflower</name>
    <dbReference type="NCBI Taxonomy" id="4232"/>
    <lineage>
        <taxon>Eukaryota</taxon>
        <taxon>Viridiplantae</taxon>
        <taxon>Streptophyta</taxon>
        <taxon>Embryophyta</taxon>
        <taxon>Tracheophyta</taxon>
        <taxon>Spermatophyta</taxon>
        <taxon>Magnoliopsida</taxon>
        <taxon>eudicotyledons</taxon>
        <taxon>Gunneridae</taxon>
        <taxon>Pentapetalae</taxon>
        <taxon>asterids</taxon>
        <taxon>campanulids</taxon>
        <taxon>Asterales</taxon>
        <taxon>Asteraceae</taxon>
        <taxon>Asteroideae</taxon>
        <taxon>Heliantheae alliance</taxon>
        <taxon>Heliantheae</taxon>
        <taxon>Helianthus</taxon>
    </lineage>
</organism>
<evidence type="ECO:0000256" key="2">
    <source>
        <dbReference type="SAM" id="MobiDB-lite"/>
    </source>
</evidence>
<evidence type="ECO:0000313" key="3">
    <source>
        <dbReference type="EMBL" id="KAF5808902.1"/>
    </source>
</evidence>
<dbReference type="PANTHER" id="PTHR43941:SF4">
    <property type="entry name" value="AH_BAR DOMAIN SUPERFAMILY PROTEIN"/>
    <property type="match status" value="1"/>
</dbReference>
<name>A0A9K3J5W6_HELAN</name>
<keyword evidence="1" id="KW-0175">Coiled coil</keyword>
<gene>
    <name evidence="3" type="ORF">HanXRQr2_Chr04g0150801</name>
</gene>
<sequence>MIFVNVLSEDTPLWRMFCPHFKGEVEIVACADGEEGFNRTIRDNFRLPDQAALEAVLPQGKGDLGALGDPTATGVPKQPVLKLSDKRRRKTKKPHEAVVVPPLVPEVAGISRTRLRKYDDYVVVSNTLEGLGVPGGAAAVGGSTTGAGPVDVKKRKGDAPAVGGQKAPKLRKTPATALPKPKLPVTTLDVEVQKKGEDTPSIEMVSGGGSPPSVHAEETLKKTGGETSVDTLDSSNSLIDLQEDDGNRGEMPKSPEKSSGSTAAGKGGQDQPSILPGETELKFYYRSYAPERALDCHLSPWNVMQGDDVLNDPSACREILGGLGTPFETARVRGLPRENRINQLSSMLVGSSIIANAIMEEDNVLARREEETIRLQAEAEAMVKAAREGAEQLEKDKAAFEKLKQTEMWATSAGLKQELNNLKAVNAALVKEKVAAEAAVKEAEARGAKVLEEVDADRDRLNKAVEELKVEVQNRVTIIEEVSARATEAEARPREAEEAKDGFATSLSQVTVDHLWMREHGIGHVSTWCLFHPYVCLY</sequence>